<keyword evidence="9" id="KW-1133">Transmembrane helix</keyword>
<organism evidence="13 14">
    <name type="scientific">Roseofilum capinflatum BLCC-M114</name>
    <dbReference type="NCBI Taxonomy" id="3022440"/>
    <lineage>
        <taxon>Bacteria</taxon>
        <taxon>Bacillati</taxon>
        <taxon>Cyanobacteriota</taxon>
        <taxon>Cyanophyceae</taxon>
        <taxon>Desertifilales</taxon>
        <taxon>Desertifilaceae</taxon>
        <taxon>Roseofilum</taxon>
        <taxon>Roseofilum capinflatum</taxon>
    </lineage>
</organism>
<dbReference type="PROSITE" id="PS50045">
    <property type="entry name" value="SIGMA54_INTERACT_4"/>
    <property type="match status" value="1"/>
</dbReference>
<feature type="domain" description="Cyclic nucleotide-binding" evidence="10">
    <location>
        <begin position="36"/>
        <end position="140"/>
    </location>
</feature>
<feature type="transmembrane region" description="Helical" evidence="9">
    <location>
        <begin position="853"/>
        <end position="874"/>
    </location>
</feature>
<feature type="transmembrane region" description="Helical" evidence="9">
    <location>
        <begin position="770"/>
        <end position="791"/>
    </location>
</feature>
<comment type="subcellular location">
    <subcellularLocation>
        <location evidence="1">Cell membrane</location>
    </subcellularLocation>
</comment>
<feature type="domain" description="Sigma-54 factor interaction" evidence="11">
    <location>
        <begin position="189"/>
        <end position="402"/>
    </location>
</feature>
<evidence type="ECO:0000259" key="11">
    <source>
        <dbReference type="PROSITE" id="PS50045"/>
    </source>
</evidence>
<evidence type="ECO:0000256" key="6">
    <source>
        <dbReference type="ARBA" id="ARBA00023004"/>
    </source>
</evidence>
<evidence type="ECO:0000256" key="7">
    <source>
        <dbReference type="ARBA" id="ARBA00023014"/>
    </source>
</evidence>
<reference evidence="13 14" key="1">
    <citation type="submission" date="2023-01" db="EMBL/GenBank/DDBJ databases">
        <title>Novel diversity within Roseofilum (Cyanobacteria; Desertifilaceae) from marine benthic mats with descriptions of four novel species.</title>
        <authorList>
            <person name="Wang Y."/>
            <person name="Berthold D.E."/>
            <person name="Hu J."/>
            <person name="Lefler F.W."/>
            <person name="Laughinghouse H.D. IV."/>
        </authorList>
    </citation>
    <scope>NUCLEOTIDE SEQUENCE [LARGE SCALE GENOMIC DNA]</scope>
    <source>
        <strain evidence="13 14">BLCC-M114</strain>
    </source>
</reference>
<feature type="transmembrane region" description="Helical" evidence="9">
    <location>
        <begin position="450"/>
        <end position="468"/>
    </location>
</feature>
<dbReference type="Gene3D" id="2.60.120.10">
    <property type="entry name" value="Jelly Rolls"/>
    <property type="match status" value="1"/>
</dbReference>
<proteinExistence type="predicted"/>
<dbReference type="Pfam" id="PF00027">
    <property type="entry name" value="cNMP_binding"/>
    <property type="match status" value="1"/>
</dbReference>
<dbReference type="Gene3D" id="3.40.50.300">
    <property type="entry name" value="P-loop containing nucleotide triphosphate hydrolases"/>
    <property type="match status" value="1"/>
</dbReference>
<dbReference type="Proteomes" id="UP001235849">
    <property type="component" value="Unassembled WGS sequence"/>
</dbReference>
<dbReference type="PROSITE" id="PS00198">
    <property type="entry name" value="4FE4S_FER_1"/>
    <property type="match status" value="1"/>
</dbReference>
<evidence type="ECO:0000313" key="14">
    <source>
        <dbReference type="Proteomes" id="UP001235849"/>
    </source>
</evidence>
<evidence type="ECO:0000256" key="1">
    <source>
        <dbReference type="ARBA" id="ARBA00004236"/>
    </source>
</evidence>
<keyword evidence="6" id="KW-0408">Iron</keyword>
<feature type="transmembrane region" description="Helical" evidence="9">
    <location>
        <begin position="488"/>
        <end position="513"/>
    </location>
</feature>
<dbReference type="InterPro" id="IPR017900">
    <property type="entry name" value="4Fe4S_Fe_S_CS"/>
</dbReference>
<evidence type="ECO:0000256" key="2">
    <source>
        <dbReference type="ARBA" id="ARBA00022475"/>
    </source>
</evidence>
<dbReference type="InterPro" id="IPR017896">
    <property type="entry name" value="4Fe4S_Fe-S-bd"/>
</dbReference>
<evidence type="ECO:0000259" key="12">
    <source>
        <dbReference type="PROSITE" id="PS51379"/>
    </source>
</evidence>
<keyword evidence="4" id="KW-0547">Nucleotide-binding</keyword>
<dbReference type="SMART" id="SM00100">
    <property type="entry name" value="cNMP"/>
    <property type="match status" value="1"/>
</dbReference>
<dbReference type="InterPro" id="IPR052378">
    <property type="entry name" value="NosR_regulator"/>
</dbReference>
<evidence type="ECO:0000256" key="3">
    <source>
        <dbReference type="ARBA" id="ARBA00022723"/>
    </source>
</evidence>
<evidence type="ECO:0000313" key="13">
    <source>
        <dbReference type="EMBL" id="MDJ1176445.1"/>
    </source>
</evidence>
<feature type="domain" description="4Fe-4S ferredoxin-type" evidence="12">
    <location>
        <begin position="656"/>
        <end position="685"/>
    </location>
</feature>
<dbReference type="InterPro" id="IPR002078">
    <property type="entry name" value="Sigma_54_int"/>
</dbReference>
<evidence type="ECO:0000256" key="5">
    <source>
        <dbReference type="ARBA" id="ARBA00022840"/>
    </source>
</evidence>
<dbReference type="InterPro" id="IPR058031">
    <property type="entry name" value="AAA_lid_NorR"/>
</dbReference>
<keyword evidence="7" id="KW-0411">Iron-sulfur</keyword>
<feature type="transmembrane region" description="Helical" evidence="9">
    <location>
        <begin position="563"/>
        <end position="582"/>
    </location>
</feature>
<dbReference type="InterPro" id="IPR027417">
    <property type="entry name" value="P-loop_NTPase"/>
</dbReference>
<dbReference type="Pfam" id="PF25601">
    <property type="entry name" value="AAA_lid_14"/>
    <property type="match status" value="1"/>
</dbReference>
<keyword evidence="14" id="KW-1185">Reference proteome</keyword>
<gene>
    <name evidence="13" type="ORF">PMG25_20375</name>
</gene>
<evidence type="ECO:0000256" key="9">
    <source>
        <dbReference type="SAM" id="Phobius"/>
    </source>
</evidence>
<evidence type="ECO:0000259" key="10">
    <source>
        <dbReference type="PROSITE" id="PS50042"/>
    </source>
</evidence>
<keyword evidence="5" id="KW-0067">ATP-binding</keyword>
<dbReference type="PROSITE" id="PS50042">
    <property type="entry name" value="CNMP_BINDING_3"/>
    <property type="match status" value="1"/>
</dbReference>
<dbReference type="InterPro" id="IPR018490">
    <property type="entry name" value="cNMP-bd_dom_sf"/>
</dbReference>
<dbReference type="SUPFAM" id="SSF51206">
    <property type="entry name" value="cAMP-binding domain-like"/>
    <property type="match status" value="1"/>
</dbReference>
<dbReference type="Pfam" id="PF12801">
    <property type="entry name" value="Fer4_5"/>
    <property type="match status" value="2"/>
</dbReference>
<dbReference type="SUPFAM" id="SSF52540">
    <property type="entry name" value="P-loop containing nucleoside triphosphate hydrolases"/>
    <property type="match status" value="1"/>
</dbReference>
<dbReference type="RefSeq" id="WP_283768728.1">
    <property type="nucleotide sequence ID" value="NZ_JAQOSO010000104.1"/>
</dbReference>
<dbReference type="InterPro" id="IPR014710">
    <property type="entry name" value="RmlC-like_jellyroll"/>
</dbReference>
<evidence type="ECO:0000256" key="4">
    <source>
        <dbReference type="ARBA" id="ARBA00022741"/>
    </source>
</evidence>
<keyword evidence="3" id="KW-0479">Metal-binding</keyword>
<dbReference type="EMBL" id="JAQOSO010000104">
    <property type="protein sequence ID" value="MDJ1176445.1"/>
    <property type="molecule type" value="Genomic_DNA"/>
</dbReference>
<accession>A0ABT7BB88</accession>
<feature type="transmembrane region" description="Helical" evidence="9">
    <location>
        <begin position="825"/>
        <end position="846"/>
    </location>
</feature>
<evidence type="ECO:0000256" key="8">
    <source>
        <dbReference type="ARBA" id="ARBA00023136"/>
    </source>
</evidence>
<feature type="transmembrane region" description="Helical" evidence="9">
    <location>
        <begin position="698"/>
        <end position="716"/>
    </location>
</feature>
<dbReference type="Gene3D" id="1.10.8.60">
    <property type="match status" value="1"/>
</dbReference>
<dbReference type="PANTHER" id="PTHR30224">
    <property type="entry name" value="ELECTRON TRANSPORT PROTEIN"/>
    <property type="match status" value="1"/>
</dbReference>
<sequence length="875" mass="99136">MIPSSLLPLQPHPEQDVSLEATEITDGIDWLSFHRVWGQLSDEVIEAIAKSLRLLKVEPNQDIYHEGLEPIGLYLIKWGSVEIYRSSLVGKTHIRYYSAGELFGYIPLALNQKTATYNTNAVAIAKSELWFLSQTDFEQLTDQYPPIEKAFNTFLAQDLEHFANRIATEQIRIQGLQPFIRPIPTDNLIIGKSKVSQKLAAQIEKATLDLKPIQLQSPPGGGKTFLAGYIHHRSGIKDHPWAEIDCALLPRDESGALNTDNLFGRVGQQLGVIELLERGTLLIANYQLLSQKDRDRLLDYLQTNTLTPNPEGPPIQSWVRLILSSPSSLSLGDIPSHSIKLSSLKQRKLDIPSFARYFLDKYCQESQRSPVKLSQADLRRLISYDYPANIAELESILKRAVVMTPPEQDIISEQVLWSVESKKNAFRVDLLNQLPWLRRFLLSDWWPERFWVIVMLLFIPVTLMGYLGPQTRDSSMTLNLFWAWWWPFYLLLFPIIGRLWCAVCPFMVTGEWIRKISLWIWPRKLLPWPTKWMNRWGAWLLWAGFVAIYLWEKLADLPHTPHLSSDLLLIITAGAVICSLIYERRLWCRYLCPIGGMNGMFAKLALTELRSTQQICGSQCSTFGCYKGSDATPVTFADSLPNEGQATGGCPLYSHPAQLRDNRDCVLCMTCLKACPNRSVQFNLRFVAADLLENHQPFWAEVALLLLLFGGVFMHSGDRILGFFGLDSALITGQPWFMALPVVLVLLSIPWFLTYGVHAIARFFDRDMPPYLVTIYAYLPMTLGANLAHYIPAAMTEAGQLLPVTARTFGFSGSALPVLTWSGDVASFLQGVTLLAAIALSIYPLFKITQRPLWSNLPHLFLMAALTFIFFQLLL</sequence>
<keyword evidence="2" id="KW-1003">Cell membrane</keyword>
<dbReference type="CDD" id="cd00038">
    <property type="entry name" value="CAP_ED"/>
    <property type="match status" value="1"/>
</dbReference>
<dbReference type="PANTHER" id="PTHR30224:SF4">
    <property type="entry name" value="ELECTRON TRANSPORT PROTEIN YCCM-RELATED"/>
    <property type="match status" value="1"/>
</dbReference>
<dbReference type="InterPro" id="IPR000595">
    <property type="entry name" value="cNMP-bd_dom"/>
</dbReference>
<name>A0ABT7BB88_9CYAN</name>
<comment type="caution">
    <text evidence="13">The sequence shown here is derived from an EMBL/GenBank/DDBJ whole genome shotgun (WGS) entry which is preliminary data.</text>
</comment>
<protein>
    <submittedName>
        <fullName evidence="13">Cyclic nucleotide-binding domain-containing protein</fullName>
    </submittedName>
</protein>
<dbReference type="PROSITE" id="PS51379">
    <property type="entry name" value="4FE4S_FER_2"/>
    <property type="match status" value="1"/>
</dbReference>
<feature type="transmembrane region" description="Helical" evidence="9">
    <location>
        <begin position="736"/>
        <end position="758"/>
    </location>
</feature>
<keyword evidence="9" id="KW-0812">Transmembrane</keyword>
<keyword evidence="8 9" id="KW-0472">Membrane</keyword>
<dbReference type="Pfam" id="PF00158">
    <property type="entry name" value="Sigma54_activat"/>
    <property type="match status" value="1"/>
</dbReference>